<dbReference type="Pfam" id="PF05368">
    <property type="entry name" value="NmrA"/>
    <property type="match status" value="1"/>
</dbReference>
<keyword evidence="5" id="KW-1185">Reference proteome</keyword>
<comment type="caution">
    <text evidence="4">The sequence shown here is derived from an EMBL/GenBank/DDBJ whole genome shotgun (WGS) entry which is preliminary data.</text>
</comment>
<dbReference type="STRING" id="97359.A0A550CWC1"/>
<keyword evidence="2" id="KW-0521">NADP</keyword>
<evidence type="ECO:0000256" key="1">
    <source>
        <dbReference type="ARBA" id="ARBA00006328"/>
    </source>
</evidence>
<dbReference type="Proteomes" id="UP000320762">
    <property type="component" value="Unassembled WGS sequence"/>
</dbReference>
<evidence type="ECO:0000259" key="3">
    <source>
        <dbReference type="Pfam" id="PF05368"/>
    </source>
</evidence>
<evidence type="ECO:0000313" key="4">
    <source>
        <dbReference type="EMBL" id="TRM69085.1"/>
    </source>
</evidence>
<dbReference type="OrthoDB" id="419598at2759"/>
<dbReference type="Gene3D" id="3.40.50.720">
    <property type="entry name" value="NAD(P)-binding Rossmann-like Domain"/>
    <property type="match status" value="1"/>
</dbReference>
<evidence type="ECO:0000313" key="5">
    <source>
        <dbReference type="Proteomes" id="UP000320762"/>
    </source>
</evidence>
<evidence type="ECO:0000256" key="2">
    <source>
        <dbReference type="ARBA" id="ARBA00022857"/>
    </source>
</evidence>
<dbReference type="PANTHER" id="PTHR42748:SF7">
    <property type="entry name" value="NMRA LIKE REDOX SENSOR 1-RELATED"/>
    <property type="match status" value="1"/>
</dbReference>
<dbReference type="InterPro" id="IPR051164">
    <property type="entry name" value="NmrA-like_oxidored"/>
</dbReference>
<gene>
    <name evidence="4" type="ORF">BD626DRAFT_543947</name>
</gene>
<dbReference type="EMBL" id="VDMD01000001">
    <property type="protein sequence ID" value="TRM69085.1"/>
    <property type="molecule type" value="Genomic_DNA"/>
</dbReference>
<name>A0A550CWC1_9AGAR</name>
<dbReference type="SUPFAM" id="SSF51735">
    <property type="entry name" value="NAD(P)-binding Rossmann-fold domains"/>
    <property type="match status" value="1"/>
</dbReference>
<sequence>MTTRIAIVFGATGQQGSSVVRALLEDGTFRPRAVTRDVNSSSARALAQLGAEIVSADFSDKDAIKNVVTGAEVVFLVTVPFSPVSPEDVQGKNVVDASKEAGVRFMVFSTLPGVSELSNGKYTNATHCDDKEKIRKYIQASGVPHASIGTGFFFENTLKPFAGLPLEKTDNGYVWNAYARPGSVTVHTWVTRDMGPSVVALFTKYTTRASEIVGQYFVLGSARTSFEDFAAELSKALGAPVHFKSAGKAGFLPLSDMFDSVAEYPWYGEVDIPDPRLEKLGVKTGTIEEFGRTVFKSHLAE</sequence>
<organism evidence="4 5">
    <name type="scientific">Schizophyllum amplum</name>
    <dbReference type="NCBI Taxonomy" id="97359"/>
    <lineage>
        <taxon>Eukaryota</taxon>
        <taxon>Fungi</taxon>
        <taxon>Dikarya</taxon>
        <taxon>Basidiomycota</taxon>
        <taxon>Agaricomycotina</taxon>
        <taxon>Agaricomycetes</taxon>
        <taxon>Agaricomycetidae</taxon>
        <taxon>Agaricales</taxon>
        <taxon>Schizophyllaceae</taxon>
        <taxon>Schizophyllum</taxon>
    </lineage>
</organism>
<dbReference type="InterPro" id="IPR008030">
    <property type="entry name" value="NmrA-like"/>
</dbReference>
<feature type="domain" description="NmrA-like" evidence="3">
    <location>
        <begin position="7"/>
        <end position="245"/>
    </location>
</feature>
<dbReference type="Gene3D" id="3.90.25.10">
    <property type="entry name" value="UDP-galactose 4-epimerase, domain 1"/>
    <property type="match status" value="1"/>
</dbReference>
<comment type="similarity">
    <text evidence="1">Belongs to the NmrA-type oxidoreductase family.</text>
</comment>
<dbReference type="InterPro" id="IPR036291">
    <property type="entry name" value="NAD(P)-bd_dom_sf"/>
</dbReference>
<reference evidence="4 5" key="1">
    <citation type="journal article" date="2019" name="New Phytol.">
        <title>Comparative genomics reveals unique wood-decay strategies and fruiting body development in the Schizophyllaceae.</title>
        <authorList>
            <person name="Almasi E."/>
            <person name="Sahu N."/>
            <person name="Krizsan K."/>
            <person name="Balint B."/>
            <person name="Kovacs G.M."/>
            <person name="Kiss B."/>
            <person name="Cseklye J."/>
            <person name="Drula E."/>
            <person name="Henrissat B."/>
            <person name="Nagy I."/>
            <person name="Chovatia M."/>
            <person name="Adam C."/>
            <person name="LaButti K."/>
            <person name="Lipzen A."/>
            <person name="Riley R."/>
            <person name="Grigoriev I.V."/>
            <person name="Nagy L.G."/>
        </authorList>
    </citation>
    <scope>NUCLEOTIDE SEQUENCE [LARGE SCALE GENOMIC DNA]</scope>
    <source>
        <strain evidence="4 5">NL-1724</strain>
    </source>
</reference>
<protein>
    <recommendedName>
        <fullName evidence="3">NmrA-like domain-containing protein</fullName>
    </recommendedName>
</protein>
<proteinExistence type="inferred from homology"/>
<dbReference type="CDD" id="cd05251">
    <property type="entry name" value="NmrA_like_SDR_a"/>
    <property type="match status" value="1"/>
</dbReference>
<dbReference type="GO" id="GO:0005634">
    <property type="term" value="C:nucleus"/>
    <property type="evidence" value="ECO:0007669"/>
    <property type="project" value="TreeGrafter"/>
</dbReference>
<dbReference type="AlphaFoldDB" id="A0A550CWC1"/>
<dbReference type="PANTHER" id="PTHR42748">
    <property type="entry name" value="NITROGEN METABOLITE REPRESSION PROTEIN NMRA FAMILY MEMBER"/>
    <property type="match status" value="1"/>
</dbReference>
<accession>A0A550CWC1</accession>